<dbReference type="SUPFAM" id="SSF53901">
    <property type="entry name" value="Thiolase-like"/>
    <property type="match status" value="1"/>
</dbReference>
<reference evidence="6 7" key="1">
    <citation type="submission" date="2015-10" db="EMBL/GenBank/DDBJ databases">
        <title>Draft genome sequence of Streptomyces curacoi DSM 40107, type strain for the species Streptomyces curacoi.</title>
        <authorList>
            <person name="Ruckert C."/>
            <person name="Winkler A."/>
            <person name="Kalinowski J."/>
            <person name="Kampfer P."/>
            <person name="Glaeser S."/>
        </authorList>
    </citation>
    <scope>NUCLEOTIDE SEQUENCE [LARGE SCALE GENOMIC DNA]</scope>
    <source>
        <strain evidence="6 7">DSM 40107</strain>
    </source>
</reference>
<dbReference type="GO" id="GO:0044550">
    <property type="term" value="P:secondary metabolite biosynthetic process"/>
    <property type="evidence" value="ECO:0007669"/>
    <property type="project" value="TreeGrafter"/>
</dbReference>
<keyword evidence="2" id="KW-0808">Transferase</keyword>
<dbReference type="OrthoDB" id="7055207at2"/>
<evidence type="ECO:0000256" key="2">
    <source>
        <dbReference type="ARBA" id="ARBA00022679"/>
    </source>
</evidence>
<keyword evidence="3" id="KW-0012">Acyltransferase</keyword>
<dbReference type="Pfam" id="PF08541">
    <property type="entry name" value="ACP_syn_III_C"/>
    <property type="match status" value="1"/>
</dbReference>
<proteinExistence type="predicted"/>
<evidence type="ECO:0000313" key="7">
    <source>
        <dbReference type="Proteomes" id="UP000054024"/>
    </source>
</evidence>
<name>A0A117P7L3_9ACTN</name>
<dbReference type="STRING" id="146536.AQI70_17065"/>
<evidence type="ECO:0000259" key="5">
    <source>
        <dbReference type="Pfam" id="PF08545"/>
    </source>
</evidence>
<organism evidence="6 7">
    <name type="scientific">Streptomyces curacoi</name>
    <dbReference type="NCBI Taxonomy" id="146536"/>
    <lineage>
        <taxon>Bacteria</taxon>
        <taxon>Bacillati</taxon>
        <taxon>Actinomycetota</taxon>
        <taxon>Actinomycetes</taxon>
        <taxon>Kitasatosporales</taxon>
        <taxon>Streptomycetaceae</taxon>
        <taxon>Streptomyces</taxon>
    </lineage>
</organism>
<feature type="domain" description="Beta-ketoacyl-[acyl-carrier-protein] synthase III C-terminal" evidence="4">
    <location>
        <begin position="245"/>
        <end position="335"/>
    </location>
</feature>
<feature type="domain" description="Beta-ketoacyl-[acyl-carrier-protein] synthase III N-terminal" evidence="5">
    <location>
        <begin position="108"/>
        <end position="172"/>
    </location>
</feature>
<protein>
    <submittedName>
        <fullName evidence="6">3-oxoacyl-ACP synthase</fullName>
    </submittedName>
</protein>
<dbReference type="RefSeq" id="WP_062150341.1">
    <property type="nucleotide sequence ID" value="NZ_KQ947988.1"/>
</dbReference>
<dbReference type="InterPro" id="IPR016039">
    <property type="entry name" value="Thiolase-like"/>
</dbReference>
<gene>
    <name evidence="6" type="ORF">AQI70_17065</name>
</gene>
<dbReference type="InterPro" id="IPR013747">
    <property type="entry name" value="ACP_syn_III_C"/>
</dbReference>
<dbReference type="Gene3D" id="3.40.47.10">
    <property type="match status" value="2"/>
</dbReference>
<evidence type="ECO:0000256" key="3">
    <source>
        <dbReference type="ARBA" id="ARBA00023315"/>
    </source>
</evidence>
<dbReference type="PANTHER" id="PTHR34069">
    <property type="entry name" value="3-OXOACYL-[ACYL-CARRIER-PROTEIN] SYNTHASE 3"/>
    <property type="match status" value="1"/>
</dbReference>
<dbReference type="Proteomes" id="UP000054024">
    <property type="component" value="Unassembled WGS sequence"/>
</dbReference>
<sequence length="344" mass="36894">MHIADLYIGALGVFVPPVVSVEWAVERGLYPAEEAEAHELGGVAIAGDVPPPEMALRAAQQAVKRWGGSPTEFDLLLYASTWHQGPDGWPPQAYLQRHLVGGDMLALEIRQGCNGVFSALELAVGYLQADPNRTSALIVAADNYGTPLIDRWRMGPGFIGGDAASALVLTKRPGFARLCSVASKGLPEIESLHRGDEPLFPPSITRGRPTDFSARIGQQFATRSPASVAMAEIQDHMTDVAERALAGAGIGMADVARVSFMNYSREVVEQRCMAAWGLPLSRSTWEFGREIGHCGASDHLLSMEHLVRTGELAPGDHVLQLATAPGLVVSSAVLQVLESPDWDE</sequence>
<dbReference type="AlphaFoldDB" id="A0A117P7L3"/>
<dbReference type="PANTHER" id="PTHR34069:SF2">
    <property type="entry name" value="BETA-KETOACYL-[ACYL-CARRIER-PROTEIN] SYNTHASE III"/>
    <property type="match status" value="1"/>
</dbReference>
<dbReference type="InterPro" id="IPR013751">
    <property type="entry name" value="ACP_syn_III_N"/>
</dbReference>
<dbReference type="EMBL" id="LMWJ01000013">
    <property type="protein sequence ID" value="KUM74557.1"/>
    <property type="molecule type" value="Genomic_DNA"/>
</dbReference>
<keyword evidence="7" id="KW-1185">Reference proteome</keyword>
<evidence type="ECO:0000313" key="6">
    <source>
        <dbReference type="EMBL" id="KUM74557.1"/>
    </source>
</evidence>
<evidence type="ECO:0000259" key="4">
    <source>
        <dbReference type="Pfam" id="PF08541"/>
    </source>
</evidence>
<comment type="caution">
    <text evidence="6">The sequence shown here is derived from an EMBL/GenBank/DDBJ whole genome shotgun (WGS) entry which is preliminary data.</text>
</comment>
<accession>A0A117P7L3</accession>
<keyword evidence="1" id="KW-0963">Cytoplasm</keyword>
<dbReference type="CDD" id="cd00827">
    <property type="entry name" value="init_cond_enzymes"/>
    <property type="match status" value="1"/>
</dbReference>
<dbReference type="GO" id="GO:0004315">
    <property type="term" value="F:3-oxoacyl-[acyl-carrier-protein] synthase activity"/>
    <property type="evidence" value="ECO:0007669"/>
    <property type="project" value="InterPro"/>
</dbReference>
<evidence type="ECO:0000256" key="1">
    <source>
        <dbReference type="ARBA" id="ARBA00022490"/>
    </source>
</evidence>
<dbReference type="Pfam" id="PF08545">
    <property type="entry name" value="ACP_syn_III"/>
    <property type="match status" value="1"/>
</dbReference>
<dbReference type="GO" id="GO:0006633">
    <property type="term" value="P:fatty acid biosynthetic process"/>
    <property type="evidence" value="ECO:0007669"/>
    <property type="project" value="InterPro"/>
</dbReference>